<comment type="caution">
    <text evidence="3">The sequence shown here is derived from an EMBL/GenBank/DDBJ whole genome shotgun (WGS) entry which is preliminary data.</text>
</comment>
<proteinExistence type="predicted"/>
<evidence type="ECO:0000256" key="1">
    <source>
        <dbReference type="ARBA" id="ARBA00022942"/>
    </source>
</evidence>
<accession>A0A397CPX6</accession>
<dbReference type="AlphaFoldDB" id="A0A397CPX6"/>
<dbReference type="VEuPathDB" id="FungiDB:H257_02859"/>
<dbReference type="PANTHER" id="PTHR12387">
    <property type="entry name" value="26S PROTEASOME NON-ATPASE REGULATORY SUBUNIT 8"/>
    <property type="match status" value="1"/>
</dbReference>
<feature type="domain" description="CSN8/PSMD8/EIF3K" evidence="2">
    <location>
        <begin position="123"/>
        <end position="254"/>
    </location>
</feature>
<organism evidence="3 4">
    <name type="scientific">Aphanomyces astaci</name>
    <name type="common">Crayfish plague agent</name>
    <dbReference type="NCBI Taxonomy" id="112090"/>
    <lineage>
        <taxon>Eukaryota</taxon>
        <taxon>Sar</taxon>
        <taxon>Stramenopiles</taxon>
        <taxon>Oomycota</taxon>
        <taxon>Saprolegniomycetes</taxon>
        <taxon>Saprolegniales</taxon>
        <taxon>Verrucalvaceae</taxon>
        <taxon>Aphanomyces</taxon>
    </lineage>
</organism>
<dbReference type="Proteomes" id="UP000266643">
    <property type="component" value="Unassembled WGS sequence"/>
</dbReference>
<evidence type="ECO:0000259" key="2">
    <source>
        <dbReference type="Pfam" id="PF10075"/>
    </source>
</evidence>
<dbReference type="Gene3D" id="1.25.40.990">
    <property type="match status" value="1"/>
</dbReference>
<dbReference type="GO" id="GO:0008541">
    <property type="term" value="C:proteasome regulatory particle, lid subcomplex"/>
    <property type="evidence" value="ECO:0007669"/>
    <property type="project" value="TreeGrafter"/>
</dbReference>
<keyword evidence="1" id="KW-0647">Proteasome</keyword>
<dbReference type="PANTHER" id="PTHR12387:SF0">
    <property type="entry name" value="26S PROTEASOME NON-ATPASE REGULATORY SUBUNIT 8"/>
    <property type="match status" value="1"/>
</dbReference>
<dbReference type="InterPro" id="IPR006746">
    <property type="entry name" value="26S_Psome_Rpn12"/>
</dbReference>
<dbReference type="GO" id="GO:0005634">
    <property type="term" value="C:nucleus"/>
    <property type="evidence" value="ECO:0007669"/>
    <property type="project" value="TreeGrafter"/>
</dbReference>
<protein>
    <recommendedName>
        <fullName evidence="2">CSN8/PSMD8/EIF3K domain-containing protein</fullName>
    </recommendedName>
</protein>
<sequence>MDHLEREASKLRALVENPAGPASLKEAKDILRNLKIALIQLPSLPPTTTESPTAVQERKLARDVLESATIMSVKEEDIPAFERNITQLKVYYNSFGYSYLRALAISMLMLPISSDQLPKSPLHYPLLGTRLLHLLVENRMAEFHGELEILPSEGRADPNIAFSMKLEQYLMEGSYNKVLEARTNEPNPYFKWFMSQLLQTVREAIADCAEVAYPSLAVADAAKMLIFASLPEFQAYVVANKPEWTVTGDVVWFQAPTKHLGYIPSISIV</sequence>
<gene>
    <name evidence="3" type="ORF">DYB30_013367</name>
</gene>
<dbReference type="EMBL" id="QUTD01008084">
    <property type="protein sequence ID" value="RHY47599.1"/>
    <property type="molecule type" value="Genomic_DNA"/>
</dbReference>
<name>A0A397CPX6_APHAT</name>
<dbReference type="Pfam" id="PF10075">
    <property type="entry name" value="CSN8_PSD8_EIF3K"/>
    <property type="match status" value="1"/>
</dbReference>
<evidence type="ECO:0000313" key="3">
    <source>
        <dbReference type="EMBL" id="RHY47599.1"/>
    </source>
</evidence>
<dbReference type="GO" id="GO:0043161">
    <property type="term" value="P:proteasome-mediated ubiquitin-dependent protein catabolic process"/>
    <property type="evidence" value="ECO:0007669"/>
    <property type="project" value="TreeGrafter"/>
</dbReference>
<reference evidence="3 4" key="1">
    <citation type="submission" date="2018-08" db="EMBL/GenBank/DDBJ databases">
        <title>Aphanomyces genome sequencing and annotation.</title>
        <authorList>
            <person name="Minardi D."/>
            <person name="Oidtmann B."/>
            <person name="Van Der Giezen M."/>
            <person name="Studholme D.J."/>
        </authorList>
    </citation>
    <scope>NUCLEOTIDE SEQUENCE [LARGE SCALE GENOMIC DNA]</scope>
    <source>
        <strain evidence="3 4">D2</strain>
    </source>
</reference>
<dbReference type="InterPro" id="IPR033464">
    <property type="entry name" value="CSN8_PSD8_EIF3K"/>
</dbReference>
<evidence type="ECO:0000313" key="4">
    <source>
        <dbReference type="Proteomes" id="UP000266643"/>
    </source>
</evidence>
<dbReference type="GO" id="GO:0005829">
    <property type="term" value="C:cytosol"/>
    <property type="evidence" value="ECO:0007669"/>
    <property type="project" value="TreeGrafter"/>
</dbReference>